<keyword evidence="3" id="KW-1185">Reference proteome</keyword>
<gene>
    <name evidence="2" type="ORF">PIB30_030306</name>
</gene>
<evidence type="ECO:0000256" key="1">
    <source>
        <dbReference type="SAM" id="MobiDB-lite"/>
    </source>
</evidence>
<reference evidence="2 3" key="1">
    <citation type="journal article" date="2023" name="Plants (Basel)">
        <title>Bridging the Gap: Combining Genomics and Transcriptomics Approaches to Understand Stylosanthes scabra, an Orphan Legume from the Brazilian Caatinga.</title>
        <authorList>
            <person name="Ferreira-Neto J.R.C."/>
            <person name="da Silva M.D."/>
            <person name="Binneck E."/>
            <person name="de Melo N.F."/>
            <person name="da Silva R.H."/>
            <person name="de Melo A.L.T.M."/>
            <person name="Pandolfi V."/>
            <person name="Bustamante F.O."/>
            <person name="Brasileiro-Vidal A.C."/>
            <person name="Benko-Iseppon A.M."/>
        </authorList>
    </citation>
    <scope>NUCLEOTIDE SEQUENCE [LARGE SCALE GENOMIC DNA]</scope>
    <source>
        <tissue evidence="2">Leaves</tissue>
    </source>
</reference>
<feature type="compositionally biased region" description="Low complexity" evidence="1">
    <location>
        <begin position="155"/>
        <end position="166"/>
    </location>
</feature>
<accession>A0ABU6RBV8</accession>
<name>A0ABU6RBV8_9FABA</name>
<proteinExistence type="predicted"/>
<evidence type="ECO:0000313" key="2">
    <source>
        <dbReference type="EMBL" id="MED6121461.1"/>
    </source>
</evidence>
<feature type="region of interest" description="Disordered" evidence="1">
    <location>
        <begin position="137"/>
        <end position="178"/>
    </location>
</feature>
<evidence type="ECO:0000313" key="3">
    <source>
        <dbReference type="Proteomes" id="UP001341840"/>
    </source>
</evidence>
<dbReference type="Proteomes" id="UP001341840">
    <property type="component" value="Unassembled WGS sequence"/>
</dbReference>
<protein>
    <submittedName>
        <fullName evidence="2">Uncharacterized protein</fullName>
    </submittedName>
</protein>
<sequence length="193" mass="20590">MAKASTVNAEFASTLAHVYATTLPLLSRNTADVAPLPVFLQNSPSTLHLSLPVGGGCQLIGNCGEEVVVVICSKNPSRDISLRKQLNSHAASLVPSPDRVPHTNPLPIVSISYFWSAPCKSTNSTLFMSAGVGAAKSMASKDPTPSTINTNSTQSASYSENPASSSKNQPTLPQNRHPCRYQPRTYWVLLNNI</sequence>
<comment type="caution">
    <text evidence="2">The sequence shown here is derived from an EMBL/GenBank/DDBJ whole genome shotgun (WGS) entry which is preliminary data.</text>
</comment>
<organism evidence="2 3">
    <name type="scientific">Stylosanthes scabra</name>
    <dbReference type="NCBI Taxonomy" id="79078"/>
    <lineage>
        <taxon>Eukaryota</taxon>
        <taxon>Viridiplantae</taxon>
        <taxon>Streptophyta</taxon>
        <taxon>Embryophyta</taxon>
        <taxon>Tracheophyta</taxon>
        <taxon>Spermatophyta</taxon>
        <taxon>Magnoliopsida</taxon>
        <taxon>eudicotyledons</taxon>
        <taxon>Gunneridae</taxon>
        <taxon>Pentapetalae</taxon>
        <taxon>rosids</taxon>
        <taxon>fabids</taxon>
        <taxon>Fabales</taxon>
        <taxon>Fabaceae</taxon>
        <taxon>Papilionoideae</taxon>
        <taxon>50 kb inversion clade</taxon>
        <taxon>dalbergioids sensu lato</taxon>
        <taxon>Dalbergieae</taxon>
        <taxon>Pterocarpus clade</taxon>
        <taxon>Stylosanthes</taxon>
    </lineage>
</organism>
<dbReference type="EMBL" id="JASCZI010030334">
    <property type="protein sequence ID" value="MED6121461.1"/>
    <property type="molecule type" value="Genomic_DNA"/>
</dbReference>
<feature type="compositionally biased region" description="Polar residues" evidence="1">
    <location>
        <begin position="143"/>
        <end position="154"/>
    </location>
</feature>